<feature type="domain" description="Exonuclease VII large subunit C-terminal" evidence="5">
    <location>
        <begin position="145"/>
        <end position="338"/>
    </location>
</feature>
<reference evidence="7" key="1">
    <citation type="submission" date="2020-05" db="EMBL/GenBank/DDBJ databases">
        <authorList>
            <person name="Chiriac C."/>
            <person name="Salcher M."/>
            <person name="Ghai R."/>
            <person name="Kavagutti S V."/>
        </authorList>
    </citation>
    <scope>NUCLEOTIDE SEQUENCE</scope>
</reference>
<proteinExistence type="predicted"/>
<dbReference type="GO" id="GO:0008855">
    <property type="term" value="F:exodeoxyribonuclease VII activity"/>
    <property type="evidence" value="ECO:0007669"/>
    <property type="project" value="InterPro"/>
</dbReference>
<evidence type="ECO:0000256" key="1">
    <source>
        <dbReference type="ARBA" id="ARBA00022490"/>
    </source>
</evidence>
<dbReference type="InterPro" id="IPR025824">
    <property type="entry name" value="OB-fold_nuc-bd_dom"/>
</dbReference>
<accession>A0A6J6E1E9</accession>
<keyword evidence="3" id="KW-0378">Hydrolase</keyword>
<keyword evidence="1" id="KW-0963">Cytoplasm</keyword>
<sequence length="394" mass="43239">MSDEIEFFNGAPAFTVGQFADILNRVLRASFDEGVWIEGEIEGLKRPQPHLYFTLIENIDGKKAQVNINLFAGPLKNVQAKMRQQGIELKDGMKVRLYGRPEYYGPFGKLNIIVTDIDTQFTIGDIAAQREALLKSLLEKGVDKPNKKLSVPLVPLRLGVISSSQAAGWADAQQTLLESGIGFHISFVDVRVQGDDAPPQIVAALNTLSRRKDIDLVLLMRGGGSKGDLAAFDDERIAHAIARCSHPVFTGIGHQIDTSIADVIAHTAHKTPTACAKAVIAYVEEFMGDLSWSAGELRRVTERSLERATNRIGMCIERLKTRPKLVLERAQQRIEMNKTSLRLLDPATVLAKGWSITRTSSGRIVRSISDVAQGDTLVTTLIDGQVTSTVEEVV</sequence>
<feature type="domain" description="OB-fold nucleic acid binding" evidence="6">
    <location>
        <begin position="14"/>
        <end position="118"/>
    </location>
</feature>
<dbReference type="PANTHER" id="PTHR30008">
    <property type="entry name" value="EXODEOXYRIBONUCLEASE 7 LARGE SUBUNIT"/>
    <property type="match status" value="1"/>
</dbReference>
<evidence type="ECO:0000259" key="5">
    <source>
        <dbReference type="Pfam" id="PF02601"/>
    </source>
</evidence>
<dbReference type="NCBIfam" id="TIGR00237">
    <property type="entry name" value="xseA"/>
    <property type="match status" value="1"/>
</dbReference>
<dbReference type="AlphaFoldDB" id="A0A6J6E1E9"/>
<keyword evidence="4" id="KW-0269">Exonuclease</keyword>
<dbReference type="GO" id="GO:0006308">
    <property type="term" value="P:DNA catabolic process"/>
    <property type="evidence" value="ECO:0007669"/>
    <property type="project" value="InterPro"/>
</dbReference>
<evidence type="ECO:0000313" key="7">
    <source>
        <dbReference type="EMBL" id="CAB4570320.1"/>
    </source>
</evidence>
<evidence type="ECO:0000259" key="6">
    <source>
        <dbReference type="Pfam" id="PF13742"/>
    </source>
</evidence>
<protein>
    <submittedName>
        <fullName evidence="7">Unannotated protein</fullName>
    </submittedName>
</protein>
<evidence type="ECO:0000256" key="3">
    <source>
        <dbReference type="ARBA" id="ARBA00022801"/>
    </source>
</evidence>
<dbReference type="InterPro" id="IPR003753">
    <property type="entry name" value="Exonuc_VII_L"/>
</dbReference>
<name>A0A6J6E1E9_9ZZZZ</name>
<dbReference type="EMBL" id="CAEZTC010000201">
    <property type="protein sequence ID" value="CAB4570320.1"/>
    <property type="molecule type" value="Genomic_DNA"/>
</dbReference>
<evidence type="ECO:0000256" key="2">
    <source>
        <dbReference type="ARBA" id="ARBA00022722"/>
    </source>
</evidence>
<dbReference type="Pfam" id="PF13742">
    <property type="entry name" value="tRNA_anti_2"/>
    <property type="match status" value="1"/>
</dbReference>
<gene>
    <name evidence="7" type="ORF">UFOPK1572_01322</name>
</gene>
<dbReference type="PANTHER" id="PTHR30008:SF0">
    <property type="entry name" value="EXODEOXYRIBONUCLEASE 7 LARGE SUBUNIT"/>
    <property type="match status" value="1"/>
</dbReference>
<dbReference type="Pfam" id="PF02601">
    <property type="entry name" value="Exonuc_VII_L"/>
    <property type="match status" value="1"/>
</dbReference>
<organism evidence="7">
    <name type="scientific">freshwater metagenome</name>
    <dbReference type="NCBI Taxonomy" id="449393"/>
    <lineage>
        <taxon>unclassified sequences</taxon>
        <taxon>metagenomes</taxon>
        <taxon>ecological metagenomes</taxon>
    </lineage>
</organism>
<keyword evidence="2" id="KW-0540">Nuclease</keyword>
<dbReference type="InterPro" id="IPR020579">
    <property type="entry name" value="Exonuc_VII_lsu_C"/>
</dbReference>
<dbReference type="GO" id="GO:0003676">
    <property type="term" value="F:nucleic acid binding"/>
    <property type="evidence" value="ECO:0007669"/>
    <property type="project" value="InterPro"/>
</dbReference>
<dbReference type="GO" id="GO:0009318">
    <property type="term" value="C:exodeoxyribonuclease VII complex"/>
    <property type="evidence" value="ECO:0007669"/>
    <property type="project" value="InterPro"/>
</dbReference>
<evidence type="ECO:0000256" key="4">
    <source>
        <dbReference type="ARBA" id="ARBA00022839"/>
    </source>
</evidence>
<dbReference type="CDD" id="cd04489">
    <property type="entry name" value="ExoVII_LU_OBF"/>
    <property type="match status" value="1"/>
</dbReference>